<dbReference type="GO" id="GO:0007165">
    <property type="term" value="P:signal transduction"/>
    <property type="evidence" value="ECO:0007669"/>
    <property type="project" value="TreeGrafter"/>
</dbReference>
<dbReference type="AlphaFoldDB" id="A0A1I5PQ78"/>
<evidence type="ECO:0000256" key="6">
    <source>
        <dbReference type="RuleBase" id="RU361135"/>
    </source>
</evidence>
<dbReference type="Gene3D" id="3.40.630.30">
    <property type="match status" value="1"/>
</dbReference>
<dbReference type="EC" id="2.3.1.184" evidence="6"/>
<dbReference type="SUPFAM" id="SSF55729">
    <property type="entry name" value="Acyl-CoA N-acyltransferases (Nat)"/>
    <property type="match status" value="1"/>
</dbReference>
<comment type="similarity">
    <text evidence="5 6">Belongs to the autoinducer synthase family.</text>
</comment>
<dbReference type="GO" id="GO:0061579">
    <property type="term" value="F:N-acyl homoserine lactone synthase activity"/>
    <property type="evidence" value="ECO:0007669"/>
    <property type="project" value="UniProtKB-UniRule"/>
</dbReference>
<keyword evidence="3 6" id="KW-0949">S-adenosyl-L-methionine</keyword>
<evidence type="ECO:0000313" key="8">
    <source>
        <dbReference type="Proteomes" id="UP000199356"/>
    </source>
</evidence>
<reference evidence="7 8" key="1">
    <citation type="submission" date="2016-10" db="EMBL/GenBank/DDBJ databases">
        <authorList>
            <person name="de Groot N.N."/>
        </authorList>
    </citation>
    <scope>NUCLEOTIDE SEQUENCE [LARGE SCALE GENOMIC DNA]</scope>
    <source>
        <strain evidence="7 8">DSM 19547</strain>
    </source>
</reference>
<dbReference type="InterPro" id="IPR001690">
    <property type="entry name" value="Autoind_synthase"/>
</dbReference>
<keyword evidence="4 5" id="KW-0071">Autoinducer synthesis</keyword>
<evidence type="ECO:0000313" key="7">
    <source>
        <dbReference type="EMBL" id="SFP36292.1"/>
    </source>
</evidence>
<dbReference type="Pfam" id="PF00765">
    <property type="entry name" value="Autoind_synth"/>
    <property type="match status" value="1"/>
</dbReference>
<dbReference type="PRINTS" id="PR01549">
    <property type="entry name" value="AUTOINDCRSYN"/>
</dbReference>
<keyword evidence="2 6" id="KW-0808">Transferase</keyword>
<dbReference type="PROSITE" id="PS51187">
    <property type="entry name" value="AUTOINDUCER_SYNTH_2"/>
    <property type="match status" value="1"/>
</dbReference>
<dbReference type="OrthoDB" id="6169313at2"/>
<dbReference type="PANTHER" id="PTHR39322:SF1">
    <property type="entry name" value="ISOVALERYL-HOMOSERINE LACTONE SYNTHASE"/>
    <property type="match status" value="1"/>
</dbReference>
<dbReference type="EMBL" id="FOXA01000005">
    <property type="protein sequence ID" value="SFP36292.1"/>
    <property type="molecule type" value="Genomic_DNA"/>
</dbReference>
<dbReference type="GO" id="GO:0009372">
    <property type="term" value="P:quorum sensing"/>
    <property type="evidence" value="ECO:0007669"/>
    <property type="project" value="UniProtKB-UniRule"/>
</dbReference>
<comment type="catalytic activity">
    <reaction evidence="6">
        <text>a fatty acyl-[ACP] + S-adenosyl-L-methionine = an N-acyl-L-homoserine lactone + S-methyl-5'-thioadenosine + holo-[ACP] + H(+)</text>
        <dbReference type="Rhea" id="RHEA:10096"/>
        <dbReference type="Rhea" id="RHEA-COMP:9685"/>
        <dbReference type="Rhea" id="RHEA-COMP:14125"/>
        <dbReference type="ChEBI" id="CHEBI:15378"/>
        <dbReference type="ChEBI" id="CHEBI:17509"/>
        <dbReference type="ChEBI" id="CHEBI:55474"/>
        <dbReference type="ChEBI" id="CHEBI:59789"/>
        <dbReference type="ChEBI" id="CHEBI:64479"/>
        <dbReference type="ChEBI" id="CHEBI:138651"/>
        <dbReference type="EC" id="2.3.1.184"/>
    </reaction>
</comment>
<dbReference type="RefSeq" id="WP_093420527.1">
    <property type="nucleotide sequence ID" value="NZ_FOXA01000005.1"/>
</dbReference>
<proteinExistence type="inferred from homology"/>
<dbReference type="PANTHER" id="PTHR39322">
    <property type="entry name" value="ACYL-HOMOSERINE-LACTONE SYNTHASE"/>
    <property type="match status" value="1"/>
</dbReference>
<keyword evidence="1 5" id="KW-0673">Quorum sensing</keyword>
<accession>A0A1I5PQ78</accession>
<organism evidence="7 8">
    <name type="scientific">Tranquillimonas alkanivorans</name>
    <dbReference type="NCBI Taxonomy" id="441119"/>
    <lineage>
        <taxon>Bacteria</taxon>
        <taxon>Pseudomonadati</taxon>
        <taxon>Pseudomonadota</taxon>
        <taxon>Alphaproteobacteria</taxon>
        <taxon>Rhodobacterales</taxon>
        <taxon>Roseobacteraceae</taxon>
        <taxon>Tranquillimonas</taxon>
    </lineage>
</organism>
<gene>
    <name evidence="7" type="ORF">SAMN04488047_105209</name>
</gene>
<dbReference type="InterPro" id="IPR016181">
    <property type="entry name" value="Acyl_CoA_acyltransferase"/>
</dbReference>
<sequence>MIRYIFGDALDRYPLLRDSMFRDRAAQFRARLHWDVTTDAAGHERDQYDALNPLYVVWQRPDGRHGGSLRYMPTTGRTMLAEHFPHLVDVPMIRSPHIWECTRFCLAPCAPGHVSAALMLGGLEAGLRLGLSHAVGVFDERMIKVYRRLGWPPAPLGSTGEGRDRICAGLWAFEPELRAPLARRAGIAPDLAAHWYHRAFGEGPLALAA</sequence>
<name>A0A1I5PQ78_9RHOB</name>
<evidence type="ECO:0000256" key="2">
    <source>
        <dbReference type="ARBA" id="ARBA00022679"/>
    </source>
</evidence>
<dbReference type="STRING" id="441119.SAMN04488047_105209"/>
<keyword evidence="8" id="KW-1185">Reference proteome</keyword>
<dbReference type="Proteomes" id="UP000199356">
    <property type="component" value="Unassembled WGS sequence"/>
</dbReference>
<evidence type="ECO:0000256" key="3">
    <source>
        <dbReference type="ARBA" id="ARBA00022691"/>
    </source>
</evidence>
<evidence type="ECO:0000256" key="4">
    <source>
        <dbReference type="ARBA" id="ARBA00022929"/>
    </source>
</evidence>
<protein>
    <recommendedName>
        <fullName evidence="6">Acyl-homoserine-lactone synthase</fullName>
        <ecNumber evidence="6">2.3.1.184</ecNumber>
    </recommendedName>
    <alternativeName>
        <fullName evidence="6">Autoinducer synthesis protein</fullName>
    </alternativeName>
</protein>
<evidence type="ECO:0000256" key="5">
    <source>
        <dbReference type="PROSITE-ProRule" id="PRU00533"/>
    </source>
</evidence>
<evidence type="ECO:0000256" key="1">
    <source>
        <dbReference type="ARBA" id="ARBA00022654"/>
    </source>
</evidence>